<dbReference type="STRING" id="1121409.SAMN02745124_00517"/>
<evidence type="ECO:0000256" key="1">
    <source>
        <dbReference type="SAM" id="SignalP"/>
    </source>
</evidence>
<dbReference type="GO" id="GO:0005829">
    <property type="term" value="C:cytosol"/>
    <property type="evidence" value="ECO:0007669"/>
    <property type="project" value="TreeGrafter"/>
</dbReference>
<dbReference type="PANTHER" id="PTHR45663">
    <property type="entry name" value="GEO12009P1"/>
    <property type="match status" value="1"/>
</dbReference>
<dbReference type="PANTHER" id="PTHR45663:SF11">
    <property type="entry name" value="GEO12009P1"/>
    <property type="match status" value="1"/>
</dbReference>
<dbReference type="CDD" id="cd02947">
    <property type="entry name" value="TRX_family"/>
    <property type="match status" value="1"/>
</dbReference>
<dbReference type="Pfam" id="PF00085">
    <property type="entry name" value="Thioredoxin"/>
    <property type="match status" value="1"/>
</dbReference>
<dbReference type="PROSITE" id="PS51352">
    <property type="entry name" value="THIOREDOXIN_2"/>
    <property type="match status" value="1"/>
</dbReference>
<keyword evidence="1" id="KW-0732">Signal</keyword>
<feature type="chain" id="PRO_5012928952" evidence="1">
    <location>
        <begin position="30"/>
        <end position="135"/>
    </location>
</feature>
<name>A0A1M5SZ93_9BACT</name>
<evidence type="ECO:0000259" key="2">
    <source>
        <dbReference type="PROSITE" id="PS51352"/>
    </source>
</evidence>
<dbReference type="InterPro" id="IPR013766">
    <property type="entry name" value="Thioredoxin_domain"/>
</dbReference>
<protein>
    <submittedName>
        <fullName evidence="3">Thioredoxin 1</fullName>
    </submittedName>
</protein>
<accession>A0A1M5SZ93</accession>
<dbReference type="RefSeq" id="WP_244155765.1">
    <property type="nucleotide sequence ID" value="NZ_FQXS01000002.1"/>
</dbReference>
<dbReference type="Proteomes" id="UP000184139">
    <property type="component" value="Unassembled WGS sequence"/>
</dbReference>
<gene>
    <name evidence="3" type="ORF">SAMN02745124_00517</name>
</gene>
<dbReference type="Gene3D" id="3.40.30.10">
    <property type="entry name" value="Glutaredoxin"/>
    <property type="match status" value="1"/>
</dbReference>
<dbReference type="AlphaFoldDB" id="A0A1M5SZ93"/>
<reference evidence="3 4" key="1">
    <citation type="submission" date="2016-11" db="EMBL/GenBank/DDBJ databases">
        <authorList>
            <person name="Jaros S."/>
            <person name="Januszkiewicz K."/>
            <person name="Wedrychowicz H."/>
        </authorList>
    </citation>
    <scope>NUCLEOTIDE SEQUENCE [LARGE SCALE GENOMIC DNA]</scope>
    <source>
        <strain evidence="3 4">DSM 9705</strain>
    </source>
</reference>
<dbReference type="SUPFAM" id="SSF52833">
    <property type="entry name" value="Thioredoxin-like"/>
    <property type="match status" value="1"/>
</dbReference>
<keyword evidence="4" id="KW-1185">Reference proteome</keyword>
<proteinExistence type="predicted"/>
<feature type="domain" description="Thioredoxin" evidence="2">
    <location>
        <begin position="24"/>
        <end position="133"/>
    </location>
</feature>
<organism evidence="3 4">
    <name type="scientific">Desulfofustis glycolicus DSM 9705</name>
    <dbReference type="NCBI Taxonomy" id="1121409"/>
    <lineage>
        <taxon>Bacteria</taxon>
        <taxon>Pseudomonadati</taxon>
        <taxon>Thermodesulfobacteriota</taxon>
        <taxon>Desulfobulbia</taxon>
        <taxon>Desulfobulbales</taxon>
        <taxon>Desulfocapsaceae</taxon>
        <taxon>Desulfofustis</taxon>
    </lineage>
</organism>
<sequence>MNFTYHRQLAMFVLSTVILVLVLSTSGHAADAKAAVIPPVPTPGLVTMLDLGATQCVPCKMMAPIIEELKVEYQGRASIIFIDVWQHREQARLFGIKGIPTQIFYDRDGNEVGRHVGFMDKESIVSVFKKLGVPH</sequence>
<feature type="signal peptide" evidence="1">
    <location>
        <begin position="1"/>
        <end position="29"/>
    </location>
</feature>
<dbReference type="GO" id="GO:0045454">
    <property type="term" value="P:cell redox homeostasis"/>
    <property type="evidence" value="ECO:0007669"/>
    <property type="project" value="TreeGrafter"/>
</dbReference>
<dbReference type="EMBL" id="FQXS01000002">
    <property type="protein sequence ID" value="SHH43809.1"/>
    <property type="molecule type" value="Genomic_DNA"/>
</dbReference>
<dbReference type="GO" id="GO:0015035">
    <property type="term" value="F:protein-disulfide reductase activity"/>
    <property type="evidence" value="ECO:0007669"/>
    <property type="project" value="TreeGrafter"/>
</dbReference>
<evidence type="ECO:0000313" key="4">
    <source>
        <dbReference type="Proteomes" id="UP000184139"/>
    </source>
</evidence>
<evidence type="ECO:0000313" key="3">
    <source>
        <dbReference type="EMBL" id="SHH43809.1"/>
    </source>
</evidence>
<dbReference type="InterPro" id="IPR036249">
    <property type="entry name" value="Thioredoxin-like_sf"/>
</dbReference>